<dbReference type="AlphaFoldDB" id="A0A7V8FER4"/>
<evidence type="ECO:0000313" key="8">
    <source>
        <dbReference type="Proteomes" id="UP000487117"/>
    </source>
</evidence>
<organism evidence="7 8">
    <name type="scientific">Stenotrophomonas maltophilia</name>
    <name type="common">Pseudomonas maltophilia</name>
    <name type="synonym">Xanthomonas maltophilia</name>
    <dbReference type="NCBI Taxonomy" id="40324"/>
    <lineage>
        <taxon>Bacteria</taxon>
        <taxon>Pseudomonadati</taxon>
        <taxon>Pseudomonadota</taxon>
        <taxon>Gammaproteobacteria</taxon>
        <taxon>Lysobacterales</taxon>
        <taxon>Lysobacteraceae</taxon>
        <taxon>Stenotrophomonas</taxon>
        <taxon>Stenotrophomonas maltophilia group</taxon>
    </lineage>
</organism>
<keyword evidence="4 6" id="KW-1133">Transmembrane helix</keyword>
<dbReference type="GO" id="GO:0005886">
    <property type="term" value="C:plasma membrane"/>
    <property type="evidence" value="ECO:0007669"/>
    <property type="project" value="UniProtKB-SubCell"/>
</dbReference>
<evidence type="ECO:0000256" key="6">
    <source>
        <dbReference type="SAM" id="Phobius"/>
    </source>
</evidence>
<protein>
    <submittedName>
        <fullName evidence="7">Inner membrane transport protein YdhP</fullName>
    </submittedName>
</protein>
<evidence type="ECO:0000256" key="2">
    <source>
        <dbReference type="ARBA" id="ARBA00022475"/>
    </source>
</evidence>
<keyword evidence="5 6" id="KW-0472">Membrane</keyword>
<feature type="transmembrane region" description="Helical" evidence="6">
    <location>
        <begin position="76"/>
        <end position="97"/>
    </location>
</feature>
<evidence type="ECO:0000313" key="7">
    <source>
        <dbReference type="EMBL" id="KAF1013931.1"/>
    </source>
</evidence>
<reference evidence="8" key="1">
    <citation type="journal article" date="2020" name="MBio">
        <title>Horizontal gene transfer to a defensive symbiont with a reduced genome amongst a multipartite beetle microbiome.</title>
        <authorList>
            <person name="Waterworth S.C."/>
            <person name="Florez L.V."/>
            <person name="Rees E.R."/>
            <person name="Hertweck C."/>
            <person name="Kaltenpoth M."/>
            <person name="Kwan J.C."/>
        </authorList>
    </citation>
    <scope>NUCLEOTIDE SEQUENCE [LARGE SCALE GENOMIC DNA]</scope>
</reference>
<dbReference type="EMBL" id="WNDS01000004">
    <property type="protein sequence ID" value="KAF1013931.1"/>
    <property type="molecule type" value="Genomic_DNA"/>
</dbReference>
<sequence length="107" mass="10464">MFVLPLAFTTHITAAIGLLVWGAATFAIVPPLQIRVMEAASEAPGLASSINVGAFNLGNALGAALGGGVLSVGLGYAAIPVAGGLLAAGGLLLAWLGSRRAQVATAQ</sequence>
<dbReference type="PANTHER" id="PTHR43124:SF8">
    <property type="entry name" value="INNER MEMBRANE TRANSPORT PROTEIN YDHP"/>
    <property type="match status" value="1"/>
</dbReference>
<dbReference type="SUPFAM" id="SSF103473">
    <property type="entry name" value="MFS general substrate transporter"/>
    <property type="match status" value="1"/>
</dbReference>
<dbReference type="GO" id="GO:0022857">
    <property type="term" value="F:transmembrane transporter activity"/>
    <property type="evidence" value="ECO:0007669"/>
    <property type="project" value="TreeGrafter"/>
</dbReference>
<name>A0A7V8FER4_STEMA</name>
<dbReference type="PANTHER" id="PTHR43124">
    <property type="entry name" value="PURINE EFFLUX PUMP PBUE"/>
    <property type="match status" value="1"/>
</dbReference>
<comment type="caution">
    <text evidence="7">The sequence shown here is derived from an EMBL/GenBank/DDBJ whole genome shotgun (WGS) entry which is preliminary data.</text>
</comment>
<dbReference type="Proteomes" id="UP000487117">
    <property type="component" value="Unassembled WGS sequence"/>
</dbReference>
<keyword evidence="3 6" id="KW-0812">Transmembrane</keyword>
<dbReference type="InterPro" id="IPR036259">
    <property type="entry name" value="MFS_trans_sf"/>
</dbReference>
<proteinExistence type="predicted"/>
<feature type="transmembrane region" description="Helical" evidence="6">
    <location>
        <begin position="6"/>
        <end position="29"/>
    </location>
</feature>
<feature type="transmembrane region" description="Helical" evidence="6">
    <location>
        <begin position="50"/>
        <end position="70"/>
    </location>
</feature>
<gene>
    <name evidence="7" type="primary">ydhP_2</name>
    <name evidence="7" type="ORF">GAK31_02954</name>
</gene>
<evidence type="ECO:0000256" key="4">
    <source>
        <dbReference type="ARBA" id="ARBA00022989"/>
    </source>
</evidence>
<dbReference type="InterPro" id="IPR050189">
    <property type="entry name" value="MFS_Efflux_Transporters"/>
</dbReference>
<accession>A0A7V8FER4</accession>
<evidence type="ECO:0000256" key="3">
    <source>
        <dbReference type="ARBA" id="ARBA00022692"/>
    </source>
</evidence>
<evidence type="ECO:0000256" key="5">
    <source>
        <dbReference type="ARBA" id="ARBA00023136"/>
    </source>
</evidence>
<evidence type="ECO:0000256" key="1">
    <source>
        <dbReference type="ARBA" id="ARBA00004651"/>
    </source>
</evidence>
<keyword evidence="2" id="KW-1003">Cell membrane</keyword>
<comment type="subcellular location">
    <subcellularLocation>
        <location evidence="1">Cell membrane</location>
        <topology evidence="1">Multi-pass membrane protein</topology>
    </subcellularLocation>
</comment>